<reference evidence="2 3" key="1">
    <citation type="submission" date="2010-12" db="EMBL/GenBank/DDBJ databases">
        <title>The Genome Sequence of Coprobacillus sp. strain 29_1.</title>
        <authorList>
            <consortium name="The Broad Institute Genome Sequencing Platform"/>
            <person name="Earl A."/>
            <person name="Ward D."/>
            <person name="Feldgarden M."/>
            <person name="Gevers D."/>
            <person name="Daigneault M."/>
            <person name="Sibley C.D."/>
            <person name="White A."/>
            <person name="Strauss J."/>
            <person name="Allen-Vercoe E."/>
            <person name="Young S.K."/>
            <person name="Zeng Q."/>
            <person name="Gargeya S."/>
            <person name="Fitzgerald M."/>
            <person name="Haas B."/>
            <person name="Abouelleil A."/>
            <person name="Alvarado L."/>
            <person name="Arachchi H.M."/>
            <person name="Berlin A."/>
            <person name="Brown A."/>
            <person name="Chapman S.B."/>
            <person name="Chen Z."/>
            <person name="Dunbar C."/>
            <person name="Freedman E."/>
            <person name="Gearin G."/>
            <person name="Gellesch M."/>
            <person name="Goldberg J."/>
            <person name="Griggs A."/>
            <person name="Gujja S."/>
            <person name="Heilman E."/>
            <person name="Heiman D."/>
            <person name="Howarth C."/>
            <person name="Larson L."/>
            <person name="Lui A."/>
            <person name="MacDonald P.J.P."/>
            <person name="Mehta T."/>
            <person name="Montmayeur A."/>
            <person name="Murphy C."/>
            <person name="Neiman D."/>
            <person name="Pearson M."/>
            <person name="Priest M."/>
            <person name="Roberts A."/>
            <person name="Saif S."/>
            <person name="Shea T."/>
            <person name="Shenoy N."/>
            <person name="Sisk P."/>
            <person name="Stolte C."/>
            <person name="Sykes S."/>
            <person name="White J."/>
            <person name="Yandava C."/>
            <person name="Nusbaum C."/>
            <person name="Birren B."/>
        </authorList>
    </citation>
    <scope>NUCLEOTIDE SEQUENCE [LARGE SCALE GENOMIC DNA]</scope>
    <source>
        <strain evidence="2 3">29_1</strain>
    </source>
</reference>
<dbReference type="STRING" id="100884.GCA_000269565_03295"/>
<evidence type="ECO:0000256" key="1">
    <source>
        <dbReference type="SAM" id="SignalP"/>
    </source>
</evidence>
<organism evidence="2 3">
    <name type="scientific">Coprobacillus cateniformis</name>
    <dbReference type="NCBI Taxonomy" id="100884"/>
    <lineage>
        <taxon>Bacteria</taxon>
        <taxon>Bacillati</taxon>
        <taxon>Bacillota</taxon>
        <taxon>Erysipelotrichia</taxon>
        <taxon>Erysipelotrichales</taxon>
        <taxon>Coprobacillaceae</taxon>
        <taxon>Coprobacillus</taxon>
    </lineage>
</organism>
<protein>
    <submittedName>
        <fullName evidence="2">Uncharacterized protein</fullName>
    </submittedName>
</protein>
<feature type="chain" id="PRO_5003218335" evidence="1">
    <location>
        <begin position="27"/>
        <end position="145"/>
    </location>
</feature>
<sequence>MKLKKKIAILSMSSLLLAGVITSVSAYVYISGTKYQTVTHKDIPNYGGVHYDTYYGSKKATTEQFGTVMKTHGDAALGNFGGIITSSKTVKSEIIGLPLNAPNVASEYGCTKGTVYFSIVGSSHIEPSNKCDVIMKFSADNLKPK</sequence>
<dbReference type="Proteomes" id="UP000003157">
    <property type="component" value="Unassembled WGS sequence"/>
</dbReference>
<dbReference type="eggNOG" id="ENOG5033GIN">
    <property type="taxonomic scope" value="Bacteria"/>
</dbReference>
<dbReference type="OrthoDB" id="1643444at2"/>
<keyword evidence="1" id="KW-0732">Signal</keyword>
<dbReference type="GeneID" id="78231062"/>
<dbReference type="EMBL" id="ADKX01000026">
    <property type="protein sequence ID" value="EFW05302.1"/>
    <property type="molecule type" value="Genomic_DNA"/>
</dbReference>
<dbReference type="AlphaFoldDB" id="E7G9K8"/>
<accession>E7G9K8</accession>
<comment type="caution">
    <text evidence="2">The sequence shown here is derived from an EMBL/GenBank/DDBJ whole genome shotgun (WGS) entry which is preliminary data.</text>
</comment>
<dbReference type="RefSeq" id="WP_008788562.1">
    <property type="nucleotide sequence ID" value="NZ_AKCB01000003.1"/>
</dbReference>
<evidence type="ECO:0000313" key="2">
    <source>
        <dbReference type="EMBL" id="EFW05302.1"/>
    </source>
</evidence>
<gene>
    <name evidence="2" type="ORF">HMPREF9488_01447</name>
</gene>
<feature type="signal peptide" evidence="1">
    <location>
        <begin position="1"/>
        <end position="26"/>
    </location>
</feature>
<name>E7G9K8_9FIRM</name>
<keyword evidence="3" id="KW-1185">Reference proteome</keyword>
<proteinExistence type="predicted"/>
<dbReference type="HOGENOM" id="CLU_1882633_0_0_9"/>
<evidence type="ECO:0000313" key="3">
    <source>
        <dbReference type="Proteomes" id="UP000003157"/>
    </source>
</evidence>